<evidence type="ECO:0000256" key="9">
    <source>
        <dbReference type="RuleBase" id="RU364020"/>
    </source>
</evidence>
<accession>A0A3R7M829</accession>
<dbReference type="Proteomes" id="UP000283509">
    <property type="component" value="Unassembled WGS sequence"/>
</dbReference>
<keyword evidence="11" id="KW-1185">Reference proteome</keyword>
<dbReference type="PANTHER" id="PTHR12137">
    <property type="entry name" value="CARBOHYDRATE SULFOTRANSFERASE"/>
    <property type="match status" value="1"/>
</dbReference>
<proteinExistence type="inferred from homology"/>
<comment type="similarity">
    <text evidence="2 9">Belongs to the sulfotransferase 2 family.</text>
</comment>
<dbReference type="InterPro" id="IPR005331">
    <property type="entry name" value="Sulfotransferase"/>
</dbReference>
<dbReference type="InterPro" id="IPR018011">
    <property type="entry name" value="Carb_sulfotrans_8-10"/>
</dbReference>
<dbReference type="OrthoDB" id="6376404at2759"/>
<name>A0A3R7M829_PENVA</name>
<keyword evidence="9" id="KW-0735">Signal-anchor</keyword>
<dbReference type="InterPro" id="IPR027417">
    <property type="entry name" value="P-loop_NTPase"/>
</dbReference>
<keyword evidence="7" id="KW-0472">Membrane</keyword>
<dbReference type="EMBL" id="QCYY01001875">
    <property type="protein sequence ID" value="ROT74611.1"/>
    <property type="molecule type" value="Genomic_DNA"/>
</dbReference>
<evidence type="ECO:0000256" key="7">
    <source>
        <dbReference type="ARBA" id="ARBA00023136"/>
    </source>
</evidence>
<keyword evidence="6 9" id="KW-0333">Golgi apparatus</keyword>
<keyword evidence="5" id="KW-1133">Transmembrane helix</keyword>
<keyword evidence="4" id="KW-0812">Transmembrane</keyword>
<evidence type="ECO:0000313" key="11">
    <source>
        <dbReference type="Proteomes" id="UP000283509"/>
    </source>
</evidence>
<keyword evidence="9" id="KW-0119">Carbohydrate metabolism</keyword>
<dbReference type="GO" id="GO:0016051">
    <property type="term" value="P:carbohydrate biosynthetic process"/>
    <property type="evidence" value="ECO:0007669"/>
    <property type="project" value="InterPro"/>
</dbReference>
<evidence type="ECO:0000256" key="6">
    <source>
        <dbReference type="ARBA" id="ARBA00023034"/>
    </source>
</evidence>
<comment type="caution">
    <text evidence="10">The sequence shown here is derived from an EMBL/GenBank/DDBJ whole genome shotgun (WGS) entry which is preliminary data.</text>
</comment>
<keyword evidence="3 9" id="KW-0808">Transferase</keyword>
<dbReference type="EC" id="2.8.2.-" evidence="9"/>
<organism evidence="10 11">
    <name type="scientific">Penaeus vannamei</name>
    <name type="common">Whiteleg shrimp</name>
    <name type="synonym">Litopenaeus vannamei</name>
    <dbReference type="NCBI Taxonomy" id="6689"/>
    <lineage>
        <taxon>Eukaryota</taxon>
        <taxon>Metazoa</taxon>
        <taxon>Ecdysozoa</taxon>
        <taxon>Arthropoda</taxon>
        <taxon>Crustacea</taxon>
        <taxon>Multicrustacea</taxon>
        <taxon>Malacostraca</taxon>
        <taxon>Eumalacostraca</taxon>
        <taxon>Eucarida</taxon>
        <taxon>Decapoda</taxon>
        <taxon>Dendrobranchiata</taxon>
        <taxon>Penaeoidea</taxon>
        <taxon>Penaeidae</taxon>
        <taxon>Penaeus</taxon>
    </lineage>
</organism>
<dbReference type="GO" id="GO:0008146">
    <property type="term" value="F:sulfotransferase activity"/>
    <property type="evidence" value="ECO:0007669"/>
    <property type="project" value="InterPro"/>
</dbReference>
<comment type="subcellular location">
    <subcellularLocation>
        <location evidence="1 9">Golgi apparatus membrane</location>
        <topology evidence="1 9">Single-pass type II membrane protein</topology>
    </subcellularLocation>
</comment>
<protein>
    <recommendedName>
        <fullName evidence="9">Carbohydrate sulfotransferase</fullName>
        <ecNumber evidence="9">2.8.2.-</ecNumber>
    </recommendedName>
</protein>
<gene>
    <name evidence="10" type="ORF">C7M84_006883</name>
</gene>
<reference evidence="10 11" key="1">
    <citation type="submission" date="2018-04" db="EMBL/GenBank/DDBJ databases">
        <authorList>
            <person name="Zhang X."/>
            <person name="Yuan J."/>
            <person name="Li F."/>
            <person name="Xiang J."/>
        </authorList>
    </citation>
    <scope>NUCLEOTIDE SEQUENCE [LARGE SCALE GENOMIC DNA]</scope>
    <source>
        <tissue evidence="10">Muscle</tissue>
    </source>
</reference>
<evidence type="ECO:0000256" key="5">
    <source>
        <dbReference type="ARBA" id="ARBA00022989"/>
    </source>
</evidence>
<dbReference type="AlphaFoldDB" id="A0A3R7M829"/>
<evidence type="ECO:0000256" key="3">
    <source>
        <dbReference type="ARBA" id="ARBA00022679"/>
    </source>
</evidence>
<evidence type="ECO:0000256" key="1">
    <source>
        <dbReference type="ARBA" id="ARBA00004323"/>
    </source>
</evidence>
<sequence length="375" mass="42940">MVRCSLSAFCFLFIPIFVVMLLLSFSYERVTIVPYSPPPPPLLPPPCPSSPVEVVRFEPQGVPDGQTFGRRLSMAKNPSKVAKWASEVEDLSYPPVNLSSVEESLRARRVEVEDRCRRTLSAEDLARAPNSKEFLISGRFNLVWCNVFKAASSTWLFNFLLMAGFTEKELQKSSSSPVELARKQAYARPSQDELRAALENPGATSFLIVRDPFERLLSAYRDKIESTKQKFYRTLRCQIQQKAVQRRGTRDCQPTFPEFVDYLLEERAKGHAPNEHWAPYYSFCSPCQVAFDYVLRFESLPQEEAFLVAKVPGLSAVVKPHKVHSSHTDYNAVTRQYFSQLSALQLAKLYDIYRKDFVIFGYNATRYWEYVGAVF</sequence>
<evidence type="ECO:0000256" key="8">
    <source>
        <dbReference type="ARBA" id="ARBA00023180"/>
    </source>
</evidence>
<dbReference type="GO" id="GO:0000139">
    <property type="term" value="C:Golgi membrane"/>
    <property type="evidence" value="ECO:0007669"/>
    <property type="project" value="UniProtKB-SubCell"/>
</dbReference>
<evidence type="ECO:0000256" key="2">
    <source>
        <dbReference type="ARBA" id="ARBA00006339"/>
    </source>
</evidence>
<reference evidence="10 11" key="2">
    <citation type="submission" date="2019-01" db="EMBL/GenBank/DDBJ databases">
        <title>The decoding of complex shrimp genome reveals the adaptation for benthos swimmer, frequently molting mechanism and breeding impact on genome.</title>
        <authorList>
            <person name="Sun Y."/>
            <person name="Gao Y."/>
            <person name="Yu Y."/>
        </authorList>
    </citation>
    <scope>NUCLEOTIDE SEQUENCE [LARGE SCALE GENOMIC DNA]</scope>
    <source>
        <tissue evidence="10">Muscle</tissue>
    </source>
</reference>
<dbReference type="SUPFAM" id="SSF52540">
    <property type="entry name" value="P-loop containing nucleoside triphosphate hydrolases"/>
    <property type="match status" value="1"/>
</dbReference>
<dbReference type="PANTHER" id="PTHR12137:SF63">
    <property type="entry name" value="CARBOHYDRATE SULFOTRANSFERASE"/>
    <property type="match status" value="1"/>
</dbReference>
<evidence type="ECO:0000313" key="10">
    <source>
        <dbReference type="EMBL" id="ROT74611.1"/>
    </source>
</evidence>
<dbReference type="Pfam" id="PF03567">
    <property type="entry name" value="Sulfotransfer_2"/>
    <property type="match status" value="1"/>
</dbReference>
<evidence type="ECO:0000256" key="4">
    <source>
        <dbReference type="ARBA" id="ARBA00022692"/>
    </source>
</evidence>
<keyword evidence="8 9" id="KW-0325">Glycoprotein</keyword>